<evidence type="ECO:0000259" key="3">
    <source>
        <dbReference type="PROSITE" id="PS50977"/>
    </source>
</evidence>
<evidence type="ECO:0000313" key="4">
    <source>
        <dbReference type="EMBL" id="GGO60603.1"/>
    </source>
</evidence>
<dbReference type="SUPFAM" id="SSF46689">
    <property type="entry name" value="Homeodomain-like"/>
    <property type="match status" value="1"/>
</dbReference>
<dbReference type="PANTHER" id="PTHR43479">
    <property type="entry name" value="ACREF/ENVCD OPERON REPRESSOR-RELATED"/>
    <property type="match status" value="1"/>
</dbReference>
<dbReference type="InterPro" id="IPR050624">
    <property type="entry name" value="HTH-type_Tx_Regulator"/>
</dbReference>
<accession>A0ABQ2MYR7</accession>
<feature type="DNA-binding region" description="H-T-H motif" evidence="2">
    <location>
        <begin position="24"/>
        <end position="43"/>
    </location>
</feature>
<proteinExistence type="predicted"/>
<keyword evidence="5" id="KW-1185">Reference proteome</keyword>
<dbReference type="InterPro" id="IPR001647">
    <property type="entry name" value="HTH_TetR"/>
</dbReference>
<evidence type="ECO:0000313" key="5">
    <source>
        <dbReference type="Proteomes" id="UP000638043"/>
    </source>
</evidence>
<protein>
    <recommendedName>
        <fullName evidence="3">HTH tetR-type domain-containing protein</fullName>
    </recommendedName>
</protein>
<dbReference type="PROSITE" id="PS50977">
    <property type="entry name" value="HTH_TETR_2"/>
    <property type="match status" value="1"/>
</dbReference>
<dbReference type="PANTHER" id="PTHR43479:SF11">
    <property type="entry name" value="ACREF_ENVCD OPERON REPRESSOR-RELATED"/>
    <property type="match status" value="1"/>
</dbReference>
<dbReference type="InterPro" id="IPR009057">
    <property type="entry name" value="Homeodomain-like_sf"/>
</dbReference>
<dbReference type="Proteomes" id="UP000638043">
    <property type="component" value="Unassembled WGS sequence"/>
</dbReference>
<evidence type="ECO:0000256" key="1">
    <source>
        <dbReference type="ARBA" id="ARBA00023125"/>
    </source>
</evidence>
<reference evidence="5" key="1">
    <citation type="journal article" date="2019" name="Int. J. Syst. Evol. Microbiol.">
        <title>The Global Catalogue of Microorganisms (GCM) 10K type strain sequencing project: providing services to taxonomists for standard genome sequencing and annotation.</title>
        <authorList>
            <consortium name="The Broad Institute Genomics Platform"/>
            <consortium name="The Broad Institute Genome Sequencing Center for Infectious Disease"/>
            <person name="Wu L."/>
            <person name="Ma J."/>
        </authorList>
    </citation>
    <scope>NUCLEOTIDE SEQUENCE [LARGE SCALE GENOMIC DNA]</scope>
    <source>
        <strain evidence="5">CGMCC 4.7181</strain>
    </source>
</reference>
<gene>
    <name evidence="4" type="ORF">GCM10010910_06430</name>
</gene>
<name>A0ABQ2MYR7_9MICO</name>
<dbReference type="EMBL" id="BMMQ01000002">
    <property type="protein sequence ID" value="GGO60603.1"/>
    <property type="molecule type" value="Genomic_DNA"/>
</dbReference>
<dbReference type="Gene3D" id="1.10.357.10">
    <property type="entry name" value="Tetracycline Repressor, domain 2"/>
    <property type="match status" value="1"/>
</dbReference>
<organism evidence="4 5">
    <name type="scientific">Microbacterium nanhaiense</name>
    <dbReference type="NCBI Taxonomy" id="1301026"/>
    <lineage>
        <taxon>Bacteria</taxon>
        <taxon>Bacillati</taxon>
        <taxon>Actinomycetota</taxon>
        <taxon>Actinomycetes</taxon>
        <taxon>Micrococcales</taxon>
        <taxon>Microbacteriaceae</taxon>
        <taxon>Microbacterium</taxon>
    </lineage>
</organism>
<evidence type="ECO:0000256" key="2">
    <source>
        <dbReference type="PROSITE-ProRule" id="PRU00335"/>
    </source>
</evidence>
<keyword evidence="1 2" id="KW-0238">DNA-binding</keyword>
<comment type="caution">
    <text evidence="4">The sequence shown here is derived from an EMBL/GenBank/DDBJ whole genome shotgun (WGS) entry which is preliminary data.</text>
</comment>
<sequence length="188" mass="20755">MRSRERMQEALMRMLAREELSSIGVAELCREAGIHRTTFYGHYESVGELAADTFAAIIKAAATARPRRGDSVEQISRAYLAAAENVLAAVARDRRAIRCLLDSSLSLDFRGRLRDHFLTHAASAIDAMRDHNPELPENTEVGAAFVAGGIVSVIELWAHSDSDDAAAFAARLYRSMPSWWPIPQQTTV</sequence>
<feature type="domain" description="HTH tetR-type" evidence="3">
    <location>
        <begin position="1"/>
        <end position="61"/>
    </location>
</feature>